<dbReference type="Pfam" id="PF01753">
    <property type="entry name" value="zf-MYND"/>
    <property type="match status" value="1"/>
</dbReference>
<evidence type="ECO:0000256" key="4">
    <source>
        <dbReference type="ARBA" id="ARBA00022771"/>
    </source>
</evidence>
<dbReference type="SUPFAM" id="SSF54001">
    <property type="entry name" value="Cysteine proteinases"/>
    <property type="match status" value="1"/>
</dbReference>
<dbReference type="GO" id="GO:0004843">
    <property type="term" value="F:cysteine-type deubiquitinase activity"/>
    <property type="evidence" value="ECO:0007669"/>
    <property type="project" value="UniProtKB-EC"/>
</dbReference>
<proteinExistence type="predicted"/>
<feature type="region of interest" description="Disordered" evidence="7">
    <location>
        <begin position="1244"/>
        <end position="1315"/>
    </location>
</feature>
<feature type="region of interest" description="Disordered" evidence="7">
    <location>
        <begin position="162"/>
        <end position="191"/>
    </location>
</feature>
<evidence type="ECO:0000256" key="5">
    <source>
        <dbReference type="ARBA" id="ARBA00022833"/>
    </source>
</evidence>
<dbReference type="Pfam" id="PF00443">
    <property type="entry name" value="UCH"/>
    <property type="match status" value="1"/>
</dbReference>
<dbReference type="InterPro" id="IPR018200">
    <property type="entry name" value="USP_CS"/>
</dbReference>
<dbReference type="InterPro" id="IPR028889">
    <property type="entry name" value="USP"/>
</dbReference>
<dbReference type="PROSITE" id="PS51203">
    <property type="entry name" value="CS"/>
    <property type="match status" value="2"/>
</dbReference>
<feature type="region of interest" description="Disordered" evidence="7">
    <location>
        <begin position="797"/>
        <end position="833"/>
    </location>
</feature>
<feature type="compositionally biased region" description="Basic and acidic residues" evidence="7">
    <location>
        <begin position="331"/>
        <end position="343"/>
    </location>
</feature>
<dbReference type="OrthoDB" id="265776at2759"/>
<evidence type="ECO:0000259" key="8">
    <source>
        <dbReference type="PROSITE" id="PS50235"/>
    </source>
</evidence>
<sequence length="1315" mass="147565">MSGEVIADDPTQLSKRRKHLENMKGQQTTQKSKISQSWTESNDDLTVRLKVEGFNENQASMLDVAFADSDVVVKLPDGQTLTIPFFAEICREKSQVKVKKQRITLHMKKKLCKKWNRLERETVSLPTDVDQTNISLPNVADCKMEDASCDIVDVPRSYSNGHGLAIPQASSGSTDIRDESHEDVSDKSVDDSEEKFVKDEESVIELTHVKHDFMEKDDKITVHIYVKEVVKDSLKVQFDTKTLKVKFQSRNSKFLEINPGSGDETNFLWRINLKGEIVKDKCTFKCSNTLIELTVFKKDFKRWGDLEDLMRPVVPVSSSSSDWEPIQSVDTKSRVRTSTDDHNPSSNLSSPSRGNLAFNEMVESITRENLNQKPPDGGLSASTSKESLQKPTAKVQPLSSQAEEKAMVVTPGYTGLENLGNTCFMNGVLQCLVNIREFKDFFLNGDFQKDLNIENVLGSGGKLAVAFAVLCKVLWSGKFYSYAPAKLKKLVAQKASQFTGFAQHDAQEFMAFLLDGLHEDLNRVKKKPYTETVEDRGRPDEVVADEAWNVHRRRNNSFIVDLFQGQYKSKLVCPVCGKVSITFDPFLYLSLPLPKQKRLLPVTFMWKDPYKKPIRYMLRLAKEATVEVMKEQLHKKTGVDPNDIRIFETYKGRVQKTFGRFSSLTNVQASDMIIAAEVLSEELAGEPVYEVVIMQRTLVPTLFPTRCGYCRKLCPEGEKLKRCSKCFKAGYCDQTCQKNDWHMHKQHCSILPEPVGTPFIISVPQSQATFAKLCQLMESYARFSVEFFQPPVKAELPRKLSSHPSSSNLSSSSQSSGSQTSLDSQSSISSTCTITAEQEQDTLDMESPKLLEAKIPDVPDSAMMSLPVMSDSLATGTSLPGQNESDLGGELSACDNPTGFNRTVMSDDNLCLNVNQQPDSGYNSVSDLCSTASGVSTAATNSEFHQQRFGVGDSSVLASPVRPVLGIQSSEVDRPTPMFFIKPSNSEGMGLTGPEGERLADKGDKPLDLSENYFLAMDWKNNDKLPGYVLVQTKELETVQDISMKTATAEESNISLDQCLEMFTEPEMLSPEEAWYCPQCKEHREATKQLSTWRLPHILIIQLKRFSFRNFLWRDKLDKMVDFPTRGLDMSSYYVGSRPRDEPPPIYDLYGVVNHHGGILGGHYTSYVRCADKSNTGQSEVGWRLCDDSRVSTVNHEKAVVTKAAYLLFYRRRKVFVPPPSVGLETETLVDEELDYAAEEIGEEGNFYSSDNGPDNLAEGRSGRLEIDTTSSSNLEELPELDLDDDEKKDDVFENDLNNDDNKPELEYTDMDAVD</sequence>
<feature type="domain" description="CS" evidence="10">
    <location>
        <begin position="206"/>
        <end position="307"/>
    </location>
</feature>
<name>A0A9D4GSC3_DREPO</name>
<feature type="compositionally biased region" description="Acidic residues" evidence="7">
    <location>
        <begin position="1277"/>
        <end position="1299"/>
    </location>
</feature>
<dbReference type="CDD" id="cd06466">
    <property type="entry name" value="p23_CS_SGT1_like"/>
    <property type="match status" value="1"/>
</dbReference>
<dbReference type="Proteomes" id="UP000828390">
    <property type="component" value="Unassembled WGS sequence"/>
</dbReference>
<evidence type="ECO:0000256" key="2">
    <source>
        <dbReference type="ARBA" id="ARBA00012759"/>
    </source>
</evidence>
<dbReference type="PROSITE" id="PS01360">
    <property type="entry name" value="ZF_MYND_1"/>
    <property type="match status" value="1"/>
</dbReference>
<dbReference type="PANTHER" id="PTHR21646">
    <property type="entry name" value="UBIQUITIN CARBOXYL-TERMINAL HYDROLASE"/>
    <property type="match status" value="1"/>
</dbReference>
<evidence type="ECO:0000259" key="10">
    <source>
        <dbReference type="PROSITE" id="PS51203"/>
    </source>
</evidence>
<dbReference type="Gene3D" id="3.90.70.10">
    <property type="entry name" value="Cysteine proteinases"/>
    <property type="match status" value="2"/>
</dbReference>
<feature type="region of interest" description="Disordered" evidence="7">
    <location>
        <begin position="315"/>
        <end position="354"/>
    </location>
</feature>
<dbReference type="Gene3D" id="6.10.140.2220">
    <property type="match status" value="1"/>
</dbReference>
<dbReference type="EMBL" id="JAIWYP010000005">
    <property type="protein sequence ID" value="KAH3820586.1"/>
    <property type="molecule type" value="Genomic_DNA"/>
</dbReference>
<feature type="region of interest" description="Disordered" evidence="7">
    <location>
        <begin position="1"/>
        <end position="37"/>
    </location>
</feature>
<feature type="compositionally biased region" description="Low complexity" evidence="7">
    <location>
        <begin position="24"/>
        <end position="37"/>
    </location>
</feature>
<feature type="compositionally biased region" description="Polar residues" evidence="7">
    <location>
        <begin position="344"/>
        <end position="353"/>
    </location>
</feature>
<feature type="compositionally biased region" description="Polar residues" evidence="7">
    <location>
        <begin position="380"/>
        <end position="390"/>
    </location>
</feature>
<evidence type="ECO:0000256" key="3">
    <source>
        <dbReference type="ARBA" id="ARBA00022723"/>
    </source>
</evidence>
<keyword evidence="5" id="KW-0862">Zinc</keyword>
<comment type="catalytic activity">
    <reaction evidence="1">
        <text>Thiol-dependent hydrolysis of ester, thioester, amide, peptide and isopeptide bonds formed by the C-terminal Gly of ubiquitin (a 76-residue protein attached to proteins as an intracellular targeting signal).</text>
        <dbReference type="EC" id="3.4.19.12"/>
    </reaction>
</comment>
<dbReference type="InterPro" id="IPR001394">
    <property type="entry name" value="Peptidase_C19_UCH"/>
</dbReference>
<evidence type="ECO:0000313" key="11">
    <source>
        <dbReference type="EMBL" id="KAH3820586.1"/>
    </source>
</evidence>
<dbReference type="InterPro" id="IPR046341">
    <property type="entry name" value="SET_dom_sf"/>
</dbReference>
<evidence type="ECO:0000256" key="1">
    <source>
        <dbReference type="ARBA" id="ARBA00000707"/>
    </source>
</evidence>
<dbReference type="GO" id="GO:0016579">
    <property type="term" value="P:protein deubiquitination"/>
    <property type="evidence" value="ECO:0007669"/>
    <property type="project" value="InterPro"/>
</dbReference>
<dbReference type="EC" id="3.4.19.12" evidence="2"/>
<dbReference type="InterPro" id="IPR002893">
    <property type="entry name" value="Znf_MYND"/>
</dbReference>
<feature type="region of interest" description="Disordered" evidence="7">
    <location>
        <begin position="369"/>
        <end position="399"/>
    </location>
</feature>
<evidence type="ECO:0000256" key="7">
    <source>
        <dbReference type="SAM" id="MobiDB-lite"/>
    </source>
</evidence>
<evidence type="ECO:0000256" key="6">
    <source>
        <dbReference type="PROSITE-ProRule" id="PRU00134"/>
    </source>
</evidence>
<feature type="domain" description="CS" evidence="10">
    <location>
        <begin position="31"/>
        <end position="119"/>
    </location>
</feature>
<dbReference type="InterPro" id="IPR038765">
    <property type="entry name" value="Papain-like_cys_pep_sf"/>
</dbReference>
<dbReference type="PROSITE" id="PS50235">
    <property type="entry name" value="USP_3"/>
    <property type="match status" value="1"/>
</dbReference>
<dbReference type="InterPro" id="IPR050185">
    <property type="entry name" value="Ub_carboxyl-term_hydrolase"/>
</dbReference>
<dbReference type="PANTHER" id="PTHR21646:SF74">
    <property type="entry name" value="UBIQUITIN CARBOXYL-TERMINAL HYDROLASE 19"/>
    <property type="match status" value="1"/>
</dbReference>
<gene>
    <name evidence="11" type="ORF">DPMN_122331</name>
</gene>
<keyword evidence="3" id="KW-0479">Metal-binding</keyword>
<feature type="compositionally biased region" description="Low complexity" evidence="7">
    <location>
        <begin position="802"/>
        <end position="830"/>
    </location>
</feature>
<dbReference type="PROSITE" id="PS00973">
    <property type="entry name" value="USP_2"/>
    <property type="match status" value="1"/>
</dbReference>
<feature type="domain" description="USP" evidence="8">
    <location>
        <begin position="414"/>
        <end position="1213"/>
    </location>
</feature>
<evidence type="ECO:0000313" key="12">
    <source>
        <dbReference type="Proteomes" id="UP000828390"/>
    </source>
</evidence>
<reference evidence="11" key="2">
    <citation type="submission" date="2020-11" db="EMBL/GenBank/DDBJ databases">
        <authorList>
            <person name="McCartney M.A."/>
            <person name="Auch B."/>
            <person name="Kono T."/>
            <person name="Mallez S."/>
            <person name="Becker A."/>
            <person name="Gohl D.M."/>
            <person name="Silverstein K.A.T."/>
            <person name="Koren S."/>
            <person name="Bechman K.B."/>
            <person name="Herman A."/>
            <person name="Abrahante J.E."/>
            <person name="Garbe J."/>
        </authorList>
    </citation>
    <scope>NUCLEOTIDE SEQUENCE</scope>
    <source>
        <strain evidence="11">Duluth1</strain>
        <tissue evidence="11">Whole animal</tissue>
    </source>
</reference>
<dbReference type="Gene3D" id="2.60.40.790">
    <property type="match status" value="2"/>
</dbReference>
<feature type="domain" description="MYND-type" evidence="9">
    <location>
        <begin position="707"/>
        <end position="748"/>
    </location>
</feature>
<protein>
    <recommendedName>
        <fullName evidence="2">ubiquitinyl hydrolase 1</fullName>
        <ecNumber evidence="2">3.4.19.12</ecNumber>
    </recommendedName>
</protein>
<reference evidence="11" key="1">
    <citation type="journal article" date="2019" name="bioRxiv">
        <title>The Genome of the Zebra Mussel, Dreissena polymorpha: A Resource for Invasive Species Research.</title>
        <authorList>
            <person name="McCartney M.A."/>
            <person name="Auch B."/>
            <person name="Kono T."/>
            <person name="Mallez S."/>
            <person name="Zhang Y."/>
            <person name="Obille A."/>
            <person name="Becker A."/>
            <person name="Abrahante J.E."/>
            <person name="Garbe J."/>
            <person name="Badalamenti J.P."/>
            <person name="Herman A."/>
            <person name="Mangelson H."/>
            <person name="Liachko I."/>
            <person name="Sullivan S."/>
            <person name="Sone E.D."/>
            <person name="Koren S."/>
            <person name="Silverstein K.A.T."/>
            <person name="Beckman K.B."/>
            <person name="Gohl D.M."/>
        </authorList>
    </citation>
    <scope>NUCLEOTIDE SEQUENCE</scope>
    <source>
        <strain evidence="11">Duluth1</strain>
        <tissue evidence="11">Whole animal</tissue>
    </source>
</reference>
<comment type="caution">
    <text evidence="11">The sequence shown here is derived from an EMBL/GenBank/DDBJ whole genome shotgun (WGS) entry which is preliminary data.</text>
</comment>
<dbReference type="InterPro" id="IPR008978">
    <property type="entry name" value="HSP20-like_chaperone"/>
</dbReference>
<dbReference type="Gene3D" id="2.170.270.10">
    <property type="entry name" value="SET domain"/>
    <property type="match status" value="1"/>
</dbReference>
<dbReference type="PROSITE" id="PS50865">
    <property type="entry name" value="ZF_MYND_2"/>
    <property type="match status" value="1"/>
</dbReference>
<dbReference type="CDD" id="cd17039">
    <property type="entry name" value="Ubl_ubiquitin_like"/>
    <property type="match status" value="1"/>
</dbReference>
<dbReference type="SUPFAM" id="SSF49764">
    <property type="entry name" value="HSP20-like chaperones"/>
    <property type="match status" value="2"/>
</dbReference>
<feature type="compositionally biased region" description="Basic and acidic residues" evidence="7">
    <location>
        <begin position="175"/>
        <end position="191"/>
    </location>
</feature>
<organism evidence="11 12">
    <name type="scientific">Dreissena polymorpha</name>
    <name type="common">Zebra mussel</name>
    <name type="synonym">Mytilus polymorpha</name>
    <dbReference type="NCBI Taxonomy" id="45954"/>
    <lineage>
        <taxon>Eukaryota</taxon>
        <taxon>Metazoa</taxon>
        <taxon>Spiralia</taxon>
        <taxon>Lophotrochozoa</taxon>
        <taxon>Mollusca</taxon>
        <taxon>Bivalvia</taxon>
        <taxon>Autobranchia</taxon>
        <taxon>Heteroconchia</taxon>
        <taxon>Euheterodonta</taxon>
        <taxon>Imparidentia</taxon>
        <taxon>Neoheterodontei</taxon>
        <taxon>Myida</taxon>
        <taxon>Dreissenoidea</taxon>
        <taxon>Dreissenidae</taxon>
        <taxon>Dreissena</taxon>
    </lineage>
</organism>
<keyword evidence="12" id="KW-1185">Reference proteome</keyword>
<dbReference type="InterPro" id="IPR007052">
    <property type="entry name" value="CS_dom"/>
</dbReference>
<dbReference type="Pfam" id="PF04969">
    <property type="entry name" value="CS"/>
    <property type="match status" value="2"/>
</dbReference>
<dbReference type="GO" id="GO:0008270">
    <property type="term" value="F:zinc ion binding"/>
    <property type="evidence" value="ECO:0007669"/>
    <property type="project" value="UniProtKB-KW"/>
</dbReference>
<dbReference type="CDD" id="cd06463">
    <property type="entry name" value="p23_like"/>
    <property type="match status" value="1"/>
</dbReference>
<keyword evidence="4 6" id="KW-0863">Zinc-finger</keyword>
<evidence type="ECO:0000259" key="9">
    <source>
        <dbReference type="PROSITE" id="PS50865"/>
    </source>
</evidence>
<dbReference type="CDD" id="cd02674">
    <property type="entry name" value="Peptidase_C19R"/>
    <property type="match status" value="1"/>
</dbReference>
<dbReference type="SUPFAM" id="SSF144232">
    <property type="entry name" value="HIT/MYND zinc finger-like"/>
    <property type="match status" value="1"/>
</dbReference>
<accession>A0A9D4GSC3</accession>